<dbReference type="Gene3D" id="2.70.98.10">
    <property type="match status" value="1"/>
</dbReference>
<evidence type="ECO:0000256" key="2">
    <source>
        <dbReference type="ARBA" id="ARBA00005866"/>
    </source>
</evidence>
<dbReference type="CDD" id="cd09020">
    <property type="entry name" value="D-hex-6-P-epi_like"/>
    <property type="match status" value="1"/>
</dbReference>
<organism evidence="7">
    <name type="scientific">Strombidinopsis acuminata</name>
    <dbReference type="NCBI Taxonomy" id="141414"/>
    <lineage>
        <taxon>Eukaryota</taxon>
        <taxon>Sar</taxon>
        <taxon>Alveolata</taxon>
        <taxon>Ciliophora</taxon>
        <taxon>Intramacronucleata</taxon>
        <taxon>Spirotrichea</taxon>
        <taxon>Choreotrichia</taxon>
        <taxon>Choreotrichida</taxon>
        <taxon>Strombidinopsidae</taxon>
        <taxon>Strombidinopsis</taxon>
    </lineage>
</organism>
<evidence type="ECO:0000256" key="3">
    <source>
        <dbReference type="ARBA" id="ARBA00012083"/>
    </source>
</evidence>
<dbReference type="InterPro" id="IPR014718">
    <property type="entry name" value="GH-type_carb-bd"/>
</dbReference>
<comment type="similarity">
    <text evidence="2 5">Belongs to the glucose-6-phosphate 1-epimerase family.</text>
</comment>
<dbReference type="SUPFAM" id="SSF74650">
    <property type="entry name" value="Galactose mutarotase-like"/>
    <property type="match status" value="1"/>
</dbReference>
<keyword evidence="4 5" id="KW-0413">Isomerase</keyword>
<sequence length="276" mass="29795">MKAALDESSEPLPFVTLETGDSSAKIYLFGACVTSYVKDGKDCLMVRPDAKMDGSKPISGGIPHCFPQFGPGEIQQHGFARNLPWVVDSLADGVEPKLVLKLTPSDYTKGMWDKEFEATYTVTLKEDSLICDLGVKNTGSSAFDFTTALHTYWSISSIKNAKITGDFQGATFLNKMLDPPAEQTCESGEIVITEETDSVYKGVTGDVVIEDSGIGRKINIKATGGWEDTVLWNPYGNEGMGYDSFVCVECAKALSPVNLAPAETWTASMSVVPEAL</sequence>
<proteinExistence type="inferred from homology"/>
<dbReference type="InterPro" id="IPR008183">
    <property type="entry name" value="Aldose_1/G6P_1-epimerase"/>
</dbReference>
<dbReference type="InterPro" id="IPR011013">
    <property type="entry name" value="Gal_mutarotase_sf_dom"/>
</dbReference>
<dbReference type="PANTHER" id="PTHR11122:SF39">
    <property type="entry name" value="GLUCOSE-6-PHOSPHATE 1-EPIMERASE"/>
    <property type="match status" value="1"/>
</dbReference>
<dbReference type="GO" id="GO:0005975">
    <property type="term" value="P:carbohydrate metabolic process"/>
    <property type="evidence" value="ECO:0007669"/>
    <property type="project" value="InterPro"/>
</dbReference>
<name>A0A7S3VW40_9SPIT</name>
<dbReference type="GO" id="GO:0047938">
    <property type="term" value="F:glucose-6-phosphate 1-epimerase activity"/>
    <property type="evidence" value="ECO:0007669"/>
    <property type="project" value="UniProtKB-UniRule"/>
</dbReference>
<dbReference type="AlphaFoldDB" id="A0A7S3VW40"/>
<dbReference type="InterPro" id="IPR025532">
    <property type="entry name" value="G6P_1-epimerase"/>
</dbReference>
<dbReference type="Pfam" id="PF01263">
    <property type="entry name" value="Aldose_epim"/>
    <property type="match status" value="1"/>
</dbReference>
<feature type="active site" evidence="6">
    <location>
        <position position="249"/>
    </location>
</feature>
<evidence type="ECO:0000256" key="4">
    <source>
        <dbReference type="ARBA" id="ARBA00023235"/>
    </source>
</evidence>
<dbReference type="GO" id="GO:0005737">
    <property type="term" value="C:cytoplasm"/>
    <property type="evidence" value="ECO:0007669"/>
    <property type="project" value="TreeGrafter"/>
</dbReference>
<gene>
    <name evidence="7" type="ORF">SACU0126_LOCUS164</name>
</gene>
<feature type="active site" evidence="6">
    <location>
        <position position="150"/>
    </location>
</feature>
<dbReference type="EC" id="5.1.3.15" evidence="3 5"/>
<evidence type="ECO:0000256" key="5">
    <source>
        <dbReference type="PIRNR" id="PIRNR016020"/>
    </source>
</evidence>
<dbReference type="PANTHER" id="PTHR11122">
    <property type="entry name" value="APOSPORY-ASSOCIATED PROTEIN C-RELATED"/>
    <property type="match status" value="1"/>
</dbReference>
<reference evidence="7" key="1">
    <citation type="submission" date="2021-01" db="EMBL/GenBank/DDBJ databases">
        <authorList>
            <person name="Corre E."/>
            <person name="Pelletier E."/>
            <person name="Niang G."/>
            <person name="Scheremetjew M."/>
            <person name="Finn R."/>
            <person name="Kale V."/>
            <person name="Holt S."/>
            <person name="Cochrane G."/>
            <person name="Meng A."/>
            <person name="Brown T."/>
            <person name="Cohen L."/>
        </authorList>
    </citation>
    <scope>NUCLEOTIDE SEQUENCE</scope>
    <source>
        <strain evidence="7">SPMC142</strain>
    </source>
</reference>
<evidence type="ECO:0000256" key="1">
    <source>
        <dbReference type="ARBA" id="ARBA00001096"/>
    </source>
</evidence>
<accession>A0A7S3VW40</accession>
<evidence type="ECO:0000256" key="6">
    <source>
        <dbReference type="PIRSR" id="PIRSR016020-1"/>
    </source>
</evidence>
<evidence type="ECO:0000313" key="7">
    <source>
        <dbReference type="EMBL" id="CAE0518777.1"/>
    </source>
</evidence>
<dbReference type="EMBL" id="HBIQ01000394">
    <property type="protein sequence ID" value="CAE0518777.1"/>
    <property type="molecule type" value="Transcribed_RNA"/>
</dbReference>
<dbReference type="PIRSF" id="PIRSF016020">
    <property type="entry name" value="PHexose_mutarotase"/>
    <property type="match status" value="1"/>
</dbReference>
<comment type="catalytic activity">
    <reaction evidence="1">
        <text>alpha-D-glucose 6-phosphate = beta-D-glucose 6-phosphate</text>
        <dbReference type="Rhea" id="RHEA:16249"/>
        <dbReference type="ChEBI" id="CHEBI:58225"/>
        <dbReference type="ChEBI" id="CHEBI:58247"/>
        <dbReference type="EC" id="5.1.3.15"/>
    </reaction>
</comment>
<protein>
    <recommendedName>
        <fullName evidence="3 5">glucose-6-phosphate 1-epimerase</fullName>
        <ecNumber evidence="3 5">5.1.3.15</ecNumber>
    </recommendedName>
</protein>
<dbReference type="GO" id="GO:0030246">
    <property type="term" value="F:carbohydrate binding"/>
    <property type="evidence" value="ECO:0007669"/>
    <property type="project" value="UniProtKB-UniRule"/>
</dbReference>